<evidence type="ECO:0000256" key="6">
    <source>
        <dbReference type="ARBA" id="ARBA00022705"/>
    </source>
</evidence>
<keyword evidence="10" id="KW-0255">Endonuclease</keyword>
<dbReference type="GO" id="GO:0003677">
    <property type="term" value="F:DNA binding"/>
    <property type="evidence" value="ECO:0007669"/>
    <property type="project" value="UniProtKB-KW"/>
</dbReference>
<dbReference type="Gene3D" id="3.40.1310.20">
    <property type="match status" value="1"/>
</dbReference>
<organism evidence="18">
    <name type="scientific">Chicken circovirus 3</name>
    <dbReference type="NCBI Taxonomy" id="2735305"/>
    <lineage>
        <taxon>Viruses</taxon>
        <taxon>Monodnaviria</taxon>
        <taxon>Shotokuvirae</taxon>
        <taxon>Cressdnaviricota</taxon>
        <taxon>Arfiviricetes</taxon>
        <taxon>Cirlivirales</taxon>
        <taxon>Circoviridae</taxon>
        <taxon>Circovirus</taxon>
    </lineage>
</organism>
<dbReference type="GO" id="GO:0006260">
    <property type="term" value="P:DNA replication"/>
    <property type="evidence" value="ECO:0007669"/>
    <property type="project" value="UniProtKB-KW"/>
</dbReference>
<sequence length="208" mass="24720">MNSTDSTTEFLGNNEPKTHARKQGTAVKNYVFTKFLQNSSEEPEFRKSLELICEEFQYSHEICPTTNRTHLQGQMSLTKRMRITQIVKYKHLNMYLAIQKGSQLQNDIYIMKNTNNLVKWKKPKVNLSKNFKDEINELSMDELFELFKKLILKNFTNKDEQEYHSRPIEFIHVFDPEHQRAVLTCLILAQFYRTQEKKTAVKILDKYT</sequence>
<feature type="region of interest" description="Disordered" evidence="16">
    <location>
        <begin position="1"/>
        <end position="22"/>
    </location>
</feature>
<keyword evidence="4" id="KW-0808">Transferase</keyword>
<feature type="compositionally biased region" description="Polar residues" evidence="16">
    <location>
        <begin position="1"/>
        <end position="11"/>
    </location>
</feature>
<keyword evidence="6" id="KW-0235">DNA replication</keyword>
<evidence type="ECO:0000256" key="11">
    <source>
        <dbReference type="ARBA" id="ARBA00022801"/>
    </source>
</evidence>
<evidence type="ECO:0000256" key="5">
    <source>
        <dbReference type="ARBA" id="ARBA00022695"/>
    </source>
</evidence>
<keyword evidence="11" id="KW-0378">Hydrolase</keyword>
<dbReference type="Pfam" id="PF02407">
    <property type="entry name" value="Viral_Rep"/>
    <property type="match status" value="1"/>
</dbReference>
<keyword evidence="9" id="KW-0547">Nucleotide-binding</keyword>
<evidence type="ECO:0000256" key="3">
    <source>
        <dbReference type="ARBA" id="ARBA00022562"/>
    </source>
</evidence>
<keyword evidence="5" id="KW-0548">Nucleotidyltransferase</keyword>
<reference evidence="18" key="1">
    <citation type="submission" date="2019-09" db="EMBL/GenBank/DDBJ databases">
        <title>Identification of five novel circoviruses associated proventriculitis in chicken.</title>
        <authorList>
            <person name="Li G."/>
            <person name="Yuan S."/>
            <person name="Zhou D."/>
            <person name="Zhang S."/>
            <person name="Sun Y."/>
            <person name="Cheng Z."/>
        </authorList>
    </citation>
    <scope>NUCLEOTIDE SEQUENCE</scope>
    <source>
        <strain evidence="18">CCV-3</strain>
    </source>
</reference>
<evidence type="ECO:0000256" key="4">
    <source>
        <dbReference type="ARBA" id="ARBA00022679"/>
    </source>
</evidence>
<proteinExistence type="predicted"/>
<keyword evidence="8" id="KW-0479">Metal-binding</keyword>
<feature type="domain" description="CRESS-DNA virus Rep endonuclease" evidence="17">
    <location>
        <begin position="29"/>
        <end position="112"/>
    </location>
</feature>
<keyword evidence="12" id="KW-0347">Helicase</keyword>
<keyword evidence="14" id="KW-0190">Covalent protein-DNA linkage</keyword>
<dbReference type="GO" id="GO:0016779">
    <property type="term" value="F:nucleotidyltransferase activity"/>
    <property type="evidence" value="ECO:0007669"/>
    <property type="project" value="UniProtKB-KW"/>
</dbReference>
<keyword evidence="7" id="KW-0540">Nuclease</keyword>
<evidence type="ECO:0000259" key="17">
    <source>
        <dbReference type="Pfam" id="PF02407"/>
    </source>
</evidence>
<protein>
    <submittedName>
        <fullName evidence="18">Rep protein</fullName>
    </submittedName>
</protein>
<evidence type="ECO:0000256" key="16">
    <source>
        <dbReference type="SAM" id="MobiDB-lite"/>
    </source>
</evidence>
<dbReference type="InterPro" id="IPR049912">
    <property type="entry name" value="CRESS_DNA_REP"/>
</dbReference>
<accession>A0A6M8DNK2</accession>
<keyword evidence="3" id="KW-1048">Host nucleus</keyword>
<name>A0A6M8DNK2_9CIRC</name>
<evidence type="ECO:0000256" key="13">
    <source>
        <dbReference type="ARBA" id="ARBA00022840"/>
    </source>
</evidence>
<evidence type="ECO:0000256" key="14">
    <source>
        <dbReference type="ARBA" id="ARBA00023124"/>
    </source>
</evidence>
<evidence type="ECO:0000256" key="9">
    <source>
        <dbReference type="ARBA" id="ARBA00022741"/>
    </source>
</evidence>
<evidence type="ECO:0000256" key="8">
    <source>
        <dbReference type="ARBA" id="ARBA00022723"/>
    </source>
</evidence>
<keyword evidence="15" id="KW-0238">DNA-binding</keyword>
<evidence type="ECO:0000313" key="18">
    <source>
        <dbReference type="EMBL" id="QKE11190.1"/>
    </source>
</evidence>
<dbReference type="GO" id="GO:0004519">
    <property type="term" value="F:endonuclease activity"/>
    <property type="evidence" value="ECO:0007669"/>
    <property type="project" value="UniProtKB-KW"/>
</dbReference>
<dbReference type="GO" id="GO:0042025">
    <property type="term" value="C:host cell nucleus"/>
    <property type="evidence" value="ECO:0007669"/>
    <property type="project" value="UniProtKB-SubCell"/>
</dbReference>
<dbReference type="GO" id="GO:0005524">
    <property type="term" value="F:ATP binding"/>
    <property type="evidence" value="ECO:0007669"/>
    <property type="project" value="UniProtKB-KW"/>
</dbReference>
<dbReference type="EMBL" id="MN420498">
    <property type="protein sequence ID" value="QKE11190.1"/>
    <property type="molecule type" value="Genomic_DNA"/>
</dbReference>
<evidence type="ECO:0000256" key="7">
    <source>
        <dbReference type="ARBA" id="ARBA00022722"/>
    </source>
</evidence>
<dbReference type="GO" id="GO:0004386">
    <property type="term" value="F:helicase activity"/>
    <property type="evidence" value="ECO:0007669"/>
    <property type="project" value="UniProtKB-KW"/>
</dbReference>
<evidence type="ECO:0000256" key="2">
    <source>
        <dbReference type="ARBA" id="ARBA00004147"/>
    </source>
</evidence>
<comment type="subcellular location">
    <subcellularLocation>
        <location evidence="2">Host nucleus</location>
    </subcellularLocation>
</comment>
<dbReference type="GO" id="GO:0016787">
    <property type="term" value="F:hydrolase activity"/>
    <property type="evidence" value="ECO:0007669"/>
    <property type="project" value="UniProtKB-KW"/>
</dbReference>
<dbReference type="GO" id="GO:0046872">
    <property type="term" value="F:metal ion binding"/>
    <property type="evidence" value="ECO:0007669"/>
    <property type="project" value="UniProtKB-KW"/>
</dbReference>
<evidence type="ECO:0000256" key="10">
    <source>
        <dbReference type="ARBA" id="ARBA00022759"/>
    </source>
</evidence>
<evidence type="ECO:0000256" key="1">
    <source>
        <dbReference type="ARBA" id="ARBA00001946"/>
    </source>
</evidence>
<gene>
    <name evidence="18" type="primary">Rep</name>
</gene>
<evidence type="ECO:0000256" key="12">
    <source>
        <dbReference type="ARBA" id="ARBA00022806"/>
    </source>
</evidence>
<keyword evidence="13" id="KW-0067">ATP-binding</keyword>
<evidence type="ECO:0000256" key="15">
    <source>
        <dbReference type="ARBA" id="ARBA00023125"/>
    </source>
</evidence>
<comment type="cofactor">
    <cofactor evidence="1">
        <name>Mg(2+)</name>
        <dbReference type="ChEBI" id="CHEBI:18420"/>
    </cofactor>
</comment>